<accession>A0ABW2T960</accession>
<name>A0ABW2T960_9ACTN</name>
<dbReference type="RefSeq" id="WP_343972611.1">
    <property type="nucleotide sequence ID" value="NZ_BAAAGK010000097.1"/>
</dbReference>
<organism evidence="2 3">
    <name type="scientific">Streptosporangium amethystogenes subsp. fukuiense</name>
    <dbReference type="NCBI Taxonomy" id="698418"/>
    <lineage>
        <taxon>Bacteria</taxon>
        <taxon>Bacillati</taxon>
        <taxon>Actinomycetota</taxon>
        <taxon>Actinomycetes</taxon>
        <taxon>Streptosporangiales</taxon>
        <taxon>Streptosporangiaceae</taxon>
        <taxon>Streptosporangium</taxon>
    </lineage>
</organism>
<evidence type="ECO:0000256" key="1">
    <source>
        <dbReference type="SAM" id="MobiDB-lite"/>
    </source>
</evidence>
<gene>
    <name evidence="2" type="ORF">ACFQVD_34610</name>
</gene>
<feature type="region of interest" description="Disordered" evidence="1">
    <location>
        <begin position="25"/>
        <end position="48"/>
    </location>
</feature>
<sequence length="61" mass="6511">MTVRYGPRRGDVGYGRTTCGGTVHENAVLDNPGEAAPGLTGRAARPDSRTEIGQYERMVSC</sequence>
<reference evidence="3" key="1">
    <citation type="journal article" date="2019" name="Int. J. Syst. Evol. Microbiol.">
        <title>The Global Catalogue of Microorganisms (GCM) 10K type strain sequencing project: providing services to taxonomists for standard genome sequencing and annotation.</title>
        <authorList>
            <consortium name="The Broad Institute Genomics Platform"/>
            <consortium name="The Broad Institute Genome Sequencing Center for Infectious Disease"/>
            <person name="Wu L."/>
            <person name="Ma J."/>
        </authorList>
    </citation>
    <scope>NUCLEOTIDE SEQUENCE [LARGE SCALE GENOMIC DNA]</scope>
    <source>
        <strain evidence="3">JCM 10083</strain>
    </source>
</reference>
<dbReference type="EMBL" id="JBHTEE010000001">
    <property type="protein sequence ID" value="MFC7605245.1"/>
    <property type="molecule type" value="Genomic_DNA"/>
</dbReference>
<dbReference type="Proteomes" id="UP001596514">
    <property type="component" value="Unassembled WGS sequence"/>
</dbReference>
<evidence type="ECO:0000313" key="2">
    <source>
        <dbReference type="EMBL" id="MFC7605245.1"/>
    </source>
</evidence>
<keyword evidence="3" id="KW-1185">Reference proteome</keyword>
<comment type="caution">
    <text evidence="2">The sequence shown here is derived from an EMBL/GenBank/DDBJ whole genome shotgun (WGS) entry which is preliminary data.</text>
</comment>
<evidence type="ECO:0000313" key="3">
    <source>
        <dbReference type="Proteomes" id="UP001596514"/>
    </source>
</evidence>
<proteinExistence type="predicted"/>
<protein>
    <submittedName>
        <fullName evidence="2">Uncharacterized protein</fullName>
    </submittedName>
</protein>